<evidence type="ECO:0000313" key="2">
    <source>
        <dbReference type="Proteomes" id="UP000178162"/>
    </source>
</evidence>
<dbReference type="Gene3D" id="2.30.170.10">
    <property type="match status" value="1"/>
</dbReference>
<dbReference type="AlphaFoldDB" id="A0A1G1WBC6"/>
<evidence type="ECO:0000313" key="1">
    <source>
        <dbReference type="EMBL" id="OGY24975.1"/>
    </source>
</evidence>
<reference evidence="1 2" key="1">
    <citation type="journal article" date="2016" name="Nat. Commun.">
        <title>Thousands of microbial genomes shed light on interconnected biogeochemical processes in an aquifer system.</title>
        <authorList>
            <person name="Anantharaman K."/>
            <person name="Brown C.T."/>
            <person name="Hug L.A."/>
            <person name="Sharon I."/>
            <person name="Castelle C.J."/>
            <person name="Probst A.J."/>
            <person name="Thomas B.C."/>
            <person name="Singh A."/>
            <person name="Wilkins M.J."/>
            <person name="Karaoz U."/>
            <person name="Brodie E.L."/>
            <person name="Williams K.H."/>
            <person name="Hubbard S.S."/>
            <person name="Banfield J.F."/>
        </authorList>
    </citation>
    <scope>NUCLEOTIDE SEQUENCE [LARGE SCALE GENOMIC DNA]</scope>
</reference>
<organism evidence="1 2">
    <name type="scientific">Candidatus Woykebacteria bacterium RBG_16_39_9b</name>
    <dbReference type="NCBI Taxonomy" id="1802595"/>
    <lineage>
        <taxon>Bacteria</taxon>
        <taxon>Candidatus Woykeibacteriota</taxon>
    </lineage>
</organism>
<accession>A0A1G1WBC6</accession>
<dbReference type="EMBL" id="MHCR01000026">
    <property type="protein sequence ID" value="OGY24975.1"/>
    <property type="molecule type" value="Genomic_DNA"/>
</dbReference>
<name>A0A1G1WBC6_9BACT</name>
<proteinExistence type="predicted"/>
<comment type="caution">
    <text evidence="1">The sequence shown here is derived from an EMBL/GenBank/DDBJ whole genome shotgun (WGS) entry which is preliminary data.</text>
</comment>
<gene>
    <name evidence="1" type="ORF">A2134_01100</name>
</gene>
<protein>
    <submittedName>
        <fullName evidence="1">Uncharacterized protein</fullName>
    </submittedName>
</protein>
<sequence>MGIFGGSEETEEKVKTCPNCDKELKPGEGIRKEDGHFCCDACCERGPKPEKEKSKTCEFC</sequence>
<dbReference type="Proteomes" id="UP000178162">
    <property type="component" value="Unassembled WGS sequence"/>
</dbReference>